<dbReference type="InterPro" id="IPR001647">
    <property type="entry name" value="HTH_TetR"/>
</dbReference>
<keyword evidence="3" id="KW-0804">Transcription</keyword>
<evidence type="ECO:0000256" key="2">
    <source>
        <dbReference type="ARBA" id="ARBA00023125"/>
    </source>
</evidence>
<dbReference type="Proteomes" id="UP001596074">
    <property type="component" value="Unassembled WGS sequence"/>
</dbReference>
<protein>
    <submittedName>
        <fullName evidence="6">TetR/AcrR family transcriptional regulator</fullName>
    </submittedName>
</protein>
<dbReference type="PROSITE" id="PS50977">
    <property type="entry name" value="HTH_TETR_2"/>
    <property type="match status" value="1"/>
</dbReference>
<evidence type="ECO:0000256" key="3">
    <source>
        <dbReference type="ARBA" id="ARBA00023163"/>
    </source>
</evidence>
<proteinExistence type="predicted"/>
<gene>
    <name evidence="6" type="ORF">ACFPZN_31510</name>
</gene>
<dbReference type="RefSeq" id="WP_378285910.1">
    <property type="nucleotide sequence ID" value="NZ_JBHSON010000050.1"/>
</dbReference>
<dbReference type="PANTHER" id="PTHR30055">
    <property type="entry name" value="HTH-TYPE TRANSCRIPTIONAL REGULATOR RUTR"/>
    <property type="match status" value="1"/>
</dbReference>
<evidence type="ECO:0000313" key="7">
    <source>
        <dbReference type="Proteomes" id="UP001596074"/>
    </source>
</evidence>
<dbReference type="PANTHER" id="PTHR30055:SF234">
    <property type="entry name" value="HTH-TYPE TRANSCRIPTIONAL REGULATOR BETI"/>
    <property type="match status" value="1"/>
</dbReference>
<dbReference type="InterPro" id="IPR050109">
    <property type="entry name" value="HTH-type_TetR-like_transc_reg"/>
</dbReference>
<dbReference type="InterPro" id="IPR009057">
    <property type="entry name" value="Homeodomain-like_sf"/>
</dbReference>
<dbReference type="Gene3D" id="1.10.357.10">
    <property type="entry name" value="Tetracycline Repressor, domain 2"/>
    <property type="match status" value="1"/>
</dbReference>
<dbReference type="EMBL" id="JBHSON010000050">
    <property type="protein sequence ID" value="MFC5750175.1"/>
    <property type="molecule type" value="Genomic_DNA"/>
</dbReference>
<organism evidence="6 7">
    <name type="scientific">Actinomadura rugatobispora</name>
    <dbReference type="NCBI Taxonomy" id="1994"/>
    <lineage>
        <taxon>Bacteria</taxon>
        <taxon>Bacillati</taxon>
        <taxon>Actinomycetota</taxon>
        <taxon>Actinomycetes</taxon>
        <taxon>Streptosporangiales</taxon>
        <taxon>Thermomonosporaceae</taxon>
        <taxon>Actinomadura</taxon>
    </lineage>
</organism>
<evidence type="ECO:0000256" key="4">
    <source>
        <dbReference type="PROSITE-ProRule" id="PRU00335"/>
    </source>
</evidence>
<name>A0ABW1A3S2_9ACTN</name>
<dbReference type="PRINTS" id="PR00455">
    <property type="entry name" value="HTHTETR"/>
</dbReference>
<keyword evidence="2 4" id="KW-0238">DNA-binding</keyword>
<keyword evidence="7" id="KW-1185">Reference proteome</keyword>
<dbReference type="SUPFAM" id="SSF46689">
    <property type="entry name" value="Homeodomain-like"/>
    <property type="match status" value="1"/>
</dbReference>
<dbReference type="Pfam" id="PF00440">
    <property type="entry name" value="TetR_N"/>
    <property type="match status" value="1"/>
</dbReference>
<reference evidence="7" key="1">
    <citation type="journal article" date="2019" name="Int. J. Syst. Evol. Microbiol.">
        <title>The Global Catalogue of Microorganisms (GCM) 10K type strain sequencing project: providing services to taxonomists for standard genome sequencing and annotation.</title>
        <authorList>
            <consortium name="The Broad Institute Genomics Platform"/>
            <consortium name="The Broad Institute Genome Sequencing Center for Infectious Disease"/>
            <person name="Wu L."/>
            <person name="Ma J."/>
        </authorList>
    </citation>
    <scope>NUCLEOTIDE SEQUENCE [LARGE SCALE GENOMIC DNA]</scope>
    <source>
        <strain evidence="7">KCTC 42087</strain>
    </source>
</reference>
<sequence length="229" mass="24579">MHPVTGRGDRPPEDLTARARIRDAALAQFAERGFKGATIKGIAEAAGVSHGLLQHHFGSKQELIQACDDYVVEAFGGLDKFGVTSGEIGNPDFMAELFARSPLITRYVARAMVEGSPTASALFETGAAVSEDFLSRMWPERFPAGSDRARDAAAVMAAMHLSTVVLHEQLSQRMGGDVLAPENSSRVAMAMFDIYTCMAEFVASGVGDEIRDAVVKQQSPPSMKGQDDE</sequence>
<keyword evidence="1" id="KW-0805">Transcription regulation</keyword>
<comment type="caution">
    <text evidence="6">The sequence shown here is derived from an EMBL/GenBank/DDBJ whole genome shotgun (WGS) entry which is preliminary data.</text>
</comment>
<feature type="domain" description="HTH tetR-type" evidence="5">
    <location>
        <begin position="15"/>
        <end position="75"/>
    </location>
</feature>
<feature type="DNA-binding region" description="H-T-H motif" evidence="4">
    <location>
        <begin position="38"/>
        <end position="57"/>
    </location>
</feature>
<evidence type="ECO:0000259" key="5">
    <source>
        <dbReference type="PROSITE" id="PS50977"/>
    </source>
</evidence>
<evidence type="ECO:0000256" key="1">
    <source>
        <dbReference type="ARBA" id="ARBA00023015"/>
    </source>
</evidence>
<accession>A0ABW1A3S2</accession>
<evidence type="ECO:0000313" key="6">
    <source>
        <dbReference type="EMBL" id="MFC5750175.1"/>
    </source>
</evidence>